<dbReference type="EMBL" id="JAPEVG010000074">
    <property type="protein sequence ID" value="KAJ8487726.1"/>
    <property type="molecule type" value="Genomic_DNA"/>
</dbReference>
<feature type="transmembrane region" description="Helical" evidence="1">
    <location>
        <begin position="115"/>
        <end position="134"/>
    </location>
</feature>
<gene>
    <name evidence="2" type="ORF">ONZ51_g4021</name>
</gene>
<comment type="caution">
    <text evidence="2">The sequence shown here is derived from an EMBL/GenBank/DDBJ whole genome shotgun (WGS) entry which is preliminary data.</text>
</comment>
<dbReference type="Proteomes" id="UP001215151">
    <property type="component" value="Unassembled WGS sequence"/>
</dbReference>
<name>A0AAD7TX70_9APHY</name>
<protein>
    <recommendedName>
        <fullName evidence="4">DUF962-domain-containing protein</fullName>
    </recommendedName>
</protein>
<proteinExistence type="predicted"/>
<reference evidence="2" key="1">
    <citation type="submission" date="2022-11" db="EMBL/GenBank/DDBJ databases">
        <title>Genome Sequence of Cubamyces cubensis.</title>
        <authorList>
            <person name="Buettner E."/>
        </authorList>
    </citation>
    <scope>NUCLEOTIDE SEQUENCE</scope>
    <source>
        <strain evidence="2">MPL-01</strain>
    </source>
</reference>
<evidence type="ECO:0008006" key="4">
    <source>
        <dbReference type="Google" id="ProtNLM"/>
    </source>
</evidence>
<evidence type="ECO:0000256" key="1">
    <source>
        <dbReference type="SAM" id="Phobius"/>
    </source>
</evidence>
<keyword evidence="3" id="KW-1185">Reference proteome</keyword>
<sequence>MMGNLFNVKKQLTFYGAYHDHPVNVAIHMIFVPTILWTALVMATRVPTPSWFPDIHLVFNEYLAFDFNWPALWAITTLAYYYVLEPTAALLYTPEMVLIALTSAAFAHKPDAVKVAGVVHVVSWIAQFIGHGAAEGRSPALLDNLLGALVLAPFFVHLEILFKLGYKPALRDSIHQGVKAEIAKIKAAEADGKKKSQ</sequence>
<feature type="transmembrane region" description="Helical" evidence="1">
    <location>
        <begin position="63"/>
        <end position="83"/>
    </location>
</feature>
<keyword evidence="1" id="KW-0472">Membrane</keyword>
<feature type="transmembrane region" description="Helical" evidence="1">
    <location>
        <begin position="146"/>
        <end position="166"/>
    </location>
</feature>
<evidence type="ECO:0000313" key="2">
    <source>
        <dbReference type="EMBL" id="KAJ8487726.1"/>
    </source>
</evidence>
<dbReference type="PANTHER" id="PTHR28026:SF9">
    <property type="entry name" value="2-HYDROXY-PALMITIC ACID DIOXYGENASE MPO1"/>
    <property type="match status" value="1"/>
</dbReference>
<dbReference type="PANTHER" id="PTHR28026">
    <property type="entry name" value="DUF962 DOMAIN PROTEIN (AFU_ORTHOLOGUE AFUA_8G05310)"/>
    <property type="match status" value="1"/>
</dbReference>
<evidence type="ECO:0000313" key="3">
    <source>
        <dbReference type="Proteomes" id="UP001215151"/>
    </source>
</evidence>
<dbReference type="AlphaFoldDB" id="A0AAD7TX70"/>
<dbReference type="Pfam" id="PF06127">
    <property type="entry name" value="Mpo1-like"/>
    <property type="match status" value="1"/>
</dbReference>
<dbReference type="GO" id="GO:0005783">
    <property type="term" value="C:endoplasmic reticulum"/>
    <property type="evidence" value="ECO:0007669"/>
    <property type="project" value="TreeGrafter"/>
</dbReference>
<keyword evidence="1" id="KW-1133">Transmembrane helix</keyword>
<feature type="transmembrane region" description="Helical" evidence="1">
    <location>
        <begin position="25"/>
        <end position="43"/>
    </location>
</feature>
<accession>A0AAD7TX70</accession>
<dbReference type="GO" id="GO:0016020">
    <property type="term" value="C:membrane"/>
    <property type="evidence" value="ECO:0007669"/>
    <property type="project" value="GOC"/>
</dbReference>
<organism evidence="2 3">
    <name type="scientific">Trametes cubensis</name>
    <dbReference type="NCBI Taxonomy" id="1111947"/>
    <lineage>
        <taxon>Eukaryota</taxon>
        <taxon>Fungi</taxon>
        <taxon>Dikarya</taxon>
        <taxon>Basidiomycota</taxon>
        <taxon>Agaricomycotina</taxon>
        <taxon>Agaricomycetes</taxon>
        <taxon>Polyporales</taxon>
        <taxon>Polyporaceae</taxon>
        <taxon>Trametes</taxon>
    </lineage>
</organism>
<dbReference type="InterPro" id="IPR009305">
    <property type="entry name" value="Mpo1-like"/>
</dbReference>
<keyword evidence="1" id="KW-0812">Transmembrane</keyword>
<dbReference type="GO" id="GO:0046521">
    <property type="term" value="P:sphingoid catabolic process"/>
    <property type="evidence" value="ECO:0007669"/>
    <property type="project" value="TreeGrafter"/>
</dbReference>